<dbReference type="Pfam" id="PF01266">
    <property type="entry name" value="DAO"/>
    <property type="match status" value="1"/>
</dbReference>
<evidence type="ECO:0000313" key="7">
    <source>
        <dbReference type="EMBL" id="HHJ80884.1"/>
    </source>
</evidence>
<keyword evidence="4" id="KW-0274">FAD</keyword>
<dbReference type="SUPFAM" id="SSF51905">
    <property type="entry name" value="FAD/NAD(P)-binding domain"/>
    <property type="match status" value="1"/>
</dbReference>
<organism evidence="7">
    <name type="scientific">Candidatus Tenderia electrophaga</name>
    <dbReference type="NCBI Taxonomy" id="1748243"/>
    <lineage>
        <taxon>Bacteria</taxon>
        <taxon>Pseudomonadati</taxon>
        <taxon>Pseudomonadota</taxon>
        <taxon>Gammaproteobacteria</taxon>
        <taxon>Candidatus Tenderiales</taxon>
        <taxon>Candidatus Tenderiaceae</taxon>
        <taxon>Candidatus Tenderia</taxon>
    </lineage>
</organism>
<dbReference type="PRINTS" id="PR01001">
    <property type="entry name" value="FADG3PDH"/>
</dbReference>
<evidence type="ECO:0000259" key="6">
    <source>
        <dbReference type="Pfam" id="PF01266"/>
    </source>
</evidence>
<evidence type="ECO:0000256" key="4">
    <source>
        <dbReference type="ARBA" id="ARBA00022827"/>
    </source>
</evidence>
<dbReference type="EMBL" id="DRNF01000284">
    <property type="protein sequence ID" value="HHJ80884.1"/>
    <property type="molecule type" value="Genomic_DNA"/>
</dbReference>
<name>A0A832J723_9GAMM</name>
<dbReference type="PANTHER" id="PTHR11985">
    <property type="entry name" value="GLYCEROL-3-PHOSPHATE DEHYDROGENASE"/>
    <property type="match status" value="1"/>
</dbReference>
<protein>
    <submittedName>
        <fullName evidence="7">FAD-dependent oxidoreductase</fullName>
    </submittedName>
</protein>
<evidence type="ECO:0000256" key="2">
    <source>
        <dbReference type="ARBA" id="ARBA00007330"/>
    </source>
</evidence>
<dbReference type="GO" id="GO:0004368">
    <property type="term" value="F:glycerol-3-phosphate dehydrogenase (quinone) activity"/>
    <property type="evidence" value="ECO:0007669"/>
    <property type="project" value="InterPro"/>
</dbReference>
<dbReference type="GO" id="GO:0046168">
    <property type="term" value="P:glycerol-3-phosphate catabolic process"/>
    <property type="evidence" value="ECO:0007669"/>
    <property type="project" value="TreeGrafter"/>
</dbReference>
<dbReference type="InterPro" id="IPR036188">
    <property type="entry name" value="FAD/NAD-bd_sf"/>
</dbReference>
<sequence>MKPDEYDVVIIGGGIHGAGVAQAAAAQGHTVLVLEQSSLAAGTSSRSSKLIHGGLRYLESAQFNLVRECLRERTLLLKNAPDLVELKPFYIPIYSETSRPAWQIRAGLSLYSTLGGLSGDTRFKIVAKRDWNKLDGLDPEDLQKVFRYYDAQTDDKLLTEAVMRSAQSLGAELQMPAQLVEAERDNHSYLVRYQKDDKQIECRAGLLVNAAGPWVNDVLNKVVNQVSKLDVDLIQGTHIILDGSVNRGIYYIEAPEDRRAVFVMPWKGKIMVGTTESFYHGNPAKVHPLAKEKNYLLQTLGYYFPRYRHHTQHDIVDAFAGLRVLPRTQGSAFSRPRDTIFHTDQADDPRLLTIYGGKLTAYRATAEKLINEFKHVLPNRLAVADTKTLALTPQ</sequence>
<keyword evidence="3" id="KW-0285">Flavoprotein</keyword>
<comment type="similarity">
    <text evidence="2">Belongs to the FAD-dependent glycerol-3-phosphate dehydrogenase family.</text>
</comment>
<evidence type="ECO:0000256" key="1">
    <source>
        <dbReference type="ARBA" id="ARBA00001974"/>
    </source>
</evidence>
<feature type="domain" description="FAD dependent oxidoreductase" evidence="6">
    <location>
        <begin position="7"/>
        <end position="363"/>
    </location>
</feature>
<comment type="caution">
    <text evidence="7">The sequence shown here is derived from an EMBL/GenBank/DDBJ whole genome shotgun (WGS) entry which is preliminary data.</text>
</comment>
<dbReference type="AlphaFoldDB" id="A0A832J723"/>
<evidence type="ECO:0000256" key="5">
    <source>
        <dbReference type="ARBA" id="ARBA00023002"/>
    </source>
</evidence>
<comment type="cofactor">
    <cofactor evidence="1">
        <name>FAD</name>
        <dbReference type="ChEBI" id="CHEBI:57692"/>
    </cofactor>
</comment>
<proteinExistence type="inferred from homology"/>
<dbReference type="Proteomes" id="UP000885832">
    <property type="component" value="Unassembled WGS sequence"/>
</dbReference>
<gene>
    <name evidence="7" type="ORF">ENJ65_04545</name>
</gene>
<keyword evidence="5" id="KW-0560">Oxidoreductase</keyword>
<dbReference type="Gene3D" id="3.50.50.60">
    <property type="entry name" value="FAD/NAD(P)-binding domain"/>
    <property type="match status" value="1"/>
</dbReference>
<dbReference type="InterPro" id="IPR000447">
    <property type="entry name" value="G3P_DH_FAD-dep"/>
</dbReference>
<dbReference type="InterPro" id="IPR006076">
    <property type="entry name" value="FAD-dep_OxRdtase"/>
</dbReference>
<reference evidence="7" key="1">
    <citation type="journal article" date="2020" name="mSystems">
        <title>Genome- and Community-Level Interaction Insights into Carbon Utilization and Element Cycling Functions of Hydrothermarchaeota in Hydrothermal Sediment.</title>
        <authorList>
            <person name="Zhou Z."/>
            <person name="Liu Y."/>
            <person name="Xu W."/>
            <person name="Pan J."/>
            <person name="Luo Z.H."/>
            <person name="Li M."/>
        </authorList>
    </citation>
    <scope>NUCLEOTIDE SEQUENCE [LARGE SCALE GENOMIC DNA]</scope>
    <source>
        <strain evidence="7">HyVt-505</strain>
    </source>
</reference>
<dbReference type="PANTHER" id="PTHR11985:SF15">
    <property type="entry name" value="GLYCEROL-3-PHOSPHATE DEHYDROGENASE, MITOCHONDRIAL"/>
    <property type="match status" value="1"/>
</dbReference>
<accession>A0A832J723</accession>
<evidence type="ECO:0000256" key="3">
    <source>
        <dbReference type="ARBA" id="ARBA00022630"/>
    </source>
</evidence>
<dbReference type="Gene3D" id="3.30.9.10">
    <property type="entry name" value="D-Amino Acid Oxidase, subunit A, domain 2"/>
    <property type="match status" value="1"/>
</dbReference>